<dbReference type="GO" id="GO:0000287">
    <property type="term" value="F:magnesium ion binding"/>
    <property type="evidence" value="ECO:0007669"/>
    <property type="project" value="UniProtKB-UniRule"/>
</dbReference>
<dbReference type="HAMAP" id="MF_00318">
    <property type="entry name" value="Enolase"/>
    <property type="match status" value="1"/>
</dbReference>
<evidence type="ECO:0000256" key="4">
    <source>
        <dbReference type="ARBA" id="ARBA00023152"/>
    </source>
</evidence>
<dbReference type="GO" id="GO:0004634">
    <property type="term" value="F:phosphopyruvate hydratase activity"/>
    <property type="evidence" value="ECO:0007669"/>
    <property type="project" value="UniProtKB-UniRule"/>
</dbReference>
<reference evidence="12" key="2">
    <citation type="submission" date="2021-05" db="EMBL/GenBank/DDBJ databases">
        <title>Protein family content uncovers lineage relationships and bacterial pathway maintenance mechanisms in DPANN archaea.</title>
        <authorList>
            <person name="Castelle C.J."/>
            <person name="Meheust R."/>
            <person name="Jaffe A.L."/>
            <person name="Seitz K."/>
            <person name="Gong X."/>
            <person name="Baker B.J."/>
            <person name="Banfield J.F."/>
        </authorList>
    </citation>
    <scope>NUCLEOTIDE SEQUENCE</scope>
    <source>
        <strain evidence="12">RIFCSPLOWO2_01_FULL_AR10_48_17</strain>
    </source>
</reference>
<dbReference type="PANTHER" id="PTHR11902">
    <property type="entry name" value="ENOLASE"/>
    <property type="match status" value="1"/>
</dbReference>
<feature type="binding site" evidence="8">
    <location>
        <position position="155"/>
    </location>
    <ligand>
        <name>substrate</name>
    </ligand>
</feature>
<evidence type="ECO:0000256" key="1">
    <source>
        <dbReference type="ARBA" id="ARBA00005031"/>
    </source>
</evidence>
<feature type="binding site" evidence="8">
    <location>
        <position position="284"/>
    </location>
    <ligand>
        <name>substrate</name>
    </ligand>
</feature>
<comment type="similarity">
    <text evidence="2 6">Belongs to the enolase family.</text>
</comment>
<evidence type="ECO:0000256" key="6">
    <source>
        <dbReference type="HAMAP-Rule" id="MF_00318"/>
    </source>
</evidence>
<evidence type="ECO:0000259" key="11">
    <source>
        <dbReference type="SMART" id="SM01193"/>
    </source>
</evidence>
<proteinExistence type="inferred from homology"/>
<name>A0A8T4LFE1_9ARCH</name>
<dbReference type="Gene3D" id="3.30.390.10">
    <property type="entry name" value="Enolase-like, N-terminal domain"/>
    <property type="match status" value="1"/>
</dbReference>
<feature type="active site" description="Proton donor" evidence="6 7">
    <location>
        <position position="207"/>
    </location>
</feature>
<dbReference type="SMART" id="SM01193">
    <property type="entry name" value="Enolase_N"/>
    <property type="match status" value="1"/>
</dbReference>
<comment type="catalytic activity">
    <reaction evidence="6">
        <text>(2R)-2-phosphoglycerate = phosphoenolpyruvate + H2O</text>
        <dbReference type="Rhea" id="RHEA:10164"/>
        <dbReference type="ChEBI" id="CHEBI:15377"/>
        <dbReference type="ChEBI" id="CHEBI:58289"/>
        <dbReference type="ChEBI" id="CHEBI:58702"/>
        <dbReference type="EC" id="4.2.1.11"/>
    </reaction>
</comment>
<dbReference type="Gene3D" id="3.20.20.120">
    <property type="entry name" value="Enolase-like C-terminal domain"/>
    <property type="match status" value="1"/>
</dbReference>
<dbReference type="InterPro" id="IPR020810">
    <property type="entry name" value="Enolase_C"/>
</dbReference>
<evidence type="ECO:0000313" key="13">
    <source>
        <dbReference type="Proteomes" id="UP000675968"/>
    </source>
</evidence>
<keyword evidence="4 6" id="KW-0324">Glycolysis</keyword>
<dbReference type="CDD" id="cd03313">
    <property type="entry name" value="enolase"/>
    <property type="match status" value="1"/>
</dbReference>
<dbReference type="EMBL" id="JAGVWC010000011">
    <property type="protein sequence ID" value="MBS3061995.1"/>
    <property type="molecule type" value="Genomic_DNA"/>
</dbReference>
<reference evidence="12" key="1">
    <citation type="submission" date="2021-03" db="EMBL/GenBank/DDBJ databases">
        <authorList>
            <person name="Jaffe A."/>
        </authorList>
    </citation>
    <scope>NUCLEOTIDE SEQUENCE</scope>
    <source>
        <strain evidence="12">RIFCSPLOWO2_01_FULL_AR10_48_17</strain>
    </source>
</reference>
<dbReference type="InterPro" id="IPR020809">
    <property type="entry name" value="Enolase_CS"/>
</dbReference>
<comment type="cofactor">
    <cofactor evidence="9">
        <name>Mg(2+)</name>
        <dbReference type="ChEBI" id="CHEBI:18420"/>
    </cofactor>
    <text evidence="9">Mg(2+) is required for catalysis and for stabilizing the dimer.</text>
</comment>
<feature type="domain" description="Enolase C-terminal TIM barrel" evidence="10">
    <location>
        <begin position="139"/>
        <end position="422"/>
    </location>
</feature>
<dbReference type="Pfam" id="PF00113">
    <property type="entry name" value="Enolase_C"/>
    <property type="match status" value="1"/>
</dbReference>
<dbReference type="GO" id="GO:0009986">
    <property type="term" value="C:cell surface"/>
    <property type="evidence" value="ECO:0007669"/>
    <property type="project" value="UniProtKB-SubCell"/>
</dbReference>
<evidence type="ECO:0000256" key="8">
    <source>
        <dbReference type="PIRSR" id="PIRSR001400-2"/>
    </source>
</evidence>
<dbReference type="PIRSF" id="PIRSF001400">
    <property type="entry name" value="Enolase"/>
    <property type="match status" value="1"/>
</dbReference>
<comment type="caution">
    <text evidence="12">The sequence shown here is derived from an EMBL/GenBank/DDBJ whole genome shotgun (WGS) entry which is preliminary data.</text>
</comment>
<feature type="domain" description="Enolase N-terminal" evidence="11">
    <location>
        <begin position="3"/>
        <end position="131"/>
    </location>
</feature>
<accession>A0A8T4LFE1</accession>
<dbReference type="SFLD" id="SFLDG00178">
    <property type="entry name" value="enolase"/>
    <property type="match status" value="1"/>
</dbReference>
<dbReference type="Proteomes" id="UP000675968">
    <property type="component" value="Unassembled WGS sequence"/>
</dbReference>
<evidence type="ECO:0000256" key="3">
    <source>
        <dbReference type="ARBA" id="ARBA00022842"/>
    </source>
</evidence>
<sequence length="422" mass="45402">MKIVSIKGSQILDSRGIPTVACSIKTGTGSFSAMVPSGTSTGQYEALELRDAGKEFDGKGVLKAVQNVNGPIAKALVGKLFQTQRDVDTALIKLDGTKNKSRLGGNAILAVSMAVCRAGADERRMNLYEYIGQLAGNKSFVLPVPQLNVMNGGYHVGLKNDIQESMFFPSGAKSFSEALRIGTEAYHCLKKILLQKYGVSATLIGAEGGFVPEAVKKQADRMTLIQQAAEETGYAKKIDFAIDAAASEFYANGSYQIGSQKFSSESLVEYYSEFISNYSIVSLEDAFSDDDWSGWTALTKKLGSQLQIVGDDLLVTNPERIKRAISEKACNSLLLKVNQIGTVSESIDAFLIAKNAGWTTVVSHRSGETEDSFIADLVVGLGCGQSKFGAPARSERTAKYNRLLQIEETLGSKARFGSITAR</sequence>
<feature type="binding site" evidence="6 9">
    <location>
        <position position="284"/>
    </location>
    <ligand>
        <name>Mg(2+)</name>
        <dbReference type="ChEBI" id="CHEBI:18420"/>
    </ligand>
</feature>
<dbReference type="SMART" id="SM01192">
    <property type="entry name" value="Enolase_C"/>
    <property type="match status" value="1"/>
</dbReference>
<evidence type="ECO:0000313" key="12">
    <source>
        <dbReference type="EMBL" id="MBS3061995.1"/>
    </source>
</evidence>
<keyword evidence="3 6" id="KW-0460">Magnesium</keyword>
<dbReference type="PRINTS" id="PR00148">
    <property type="entry name" value="ENOLASE"/>
</dbReference>
<dbReference type="NCBIfam" id="TIGR01060">
    <property type="entry name" value="eno"/>
    <property type="match status" value="1"/>
</dbReference>
<feature type="binding site" evidence="6 9">
    <location>
        <position position="311"/>
    </location>
    <ligand>
        <name>Mg(2+)</name>
        <dbReference type="ChEBI" id="CHEBI:18420"/>
    </ligand>
</feature>
<dbReference type="GO" id="GO:0006096">
    <property type="term" value="P:glycolytic process"/>
    <property type="evidence" value="ECO:0007669"/>
    <property type="project" value="UniProtKB-UniRule"/>
</dbReference>
<evidence type="ECO:0000256" key="7">
    <source>
        <dbReference type="PIRSR" id="PIRSR001400-1"/>
    </source>
</evidence>
<gene>
    <name evidence="6 12" type="primary">eno</name>
    <name evidence="12" type="ORF">J4215_05425</name>
</gene>
<feature type="binding site" evidence="6">
    <location>
        <position position="163"/>
    </location>
    <ligand>
        <name>(2R)-2-phosphoglycerate</name>
        <dbReference type="ChEBI" id="CHEBI:58289"/>
    </ligand>
</feature>
<dbReference type="PANTHER" id="PTHR11902:SF1">
    <property type="entry name" value="ENOLASE"/>
    <property type="match status" value="1"/>
</dbReference>
<comment type="pathway">
    <text evidence="1 6">Carbohydrate degradation; glycolysis; pyruvate from D-glyceraldehyde 3-phosphate: step 4/5.</text>
</comment>
<evidence type="ECO:0000256" key="5">
    <source>
        <dbReference type="ARBA" id="ARBA00023239"/>
    </source>
</evidence>
<keyword evidence="5 6" id="KW-0456">Lyase</keyword>
<feature type="binding site" evidence="8">
    <location>
        <position position="387"/>
    </location>
    <ligand>
        <name>substrate</name>
    </ligand>
</feature>
<dbReference type="InterPro" id="IPR029017">
    <property type="entry name" value="Enolase-like_N"/>
</dbReference>
<dbReference type="AlphaFoldDB" id="A0A8T4LFE1"/>
<evidence type="ECO:0000259" key="10">
    <source>
        <dbReference type="SMART" id="SM01192"/>
    </source>
</evidence>
<dbReference type="SFLD" id="SFLDF00002">
    <property type="entry name" value="enolase"/>
    <property type="match status" value="1"/>
</dbReference>
<feature type="binding site" evidence="6">
    <location>
        <position position="336"/>
    </location>
    <ligand>
        <name>(2R)-2-phosphoglycerate</name>
        <dbReference type="ChEBI" id="CHEBI:58289"/>
    </ligand>
</feature>
<keyword evidence="6" id="KW-0963">Cytoplasm</keyword>
<dbReference type="Pfam" id="PF03952">
    <property type="entry name" value="Enolase_N"/>
    <property type="match status" value="1"/>
</dbReference>
<dbReference type="InterPro" id="IPR036849">
    <property type="entry name" value="Enolase-like_C_sf"/>
</dbReference>
<feature type="binding site" evidence="8">
    <location>
        <position position="311"/>
    </location>
    <ligand>
        <name>substrate</name>
    </ligand>
</feature>
<dbReference type="PROSITE" id="PS00164">
    <property type="entry name" value="ENOLASE"/>
    <property type="match status" value="1"/>
</dbReference>
<comment type="cofactor">
    <cofactor evidence="6">
        <name>Mg(2+)</name>
        <dbReference type="ChEBI" id="CHEBI:18420"/>
    </cofactor>
    <text evidence="6">Binds a second Mg(2+) ion via substrate during catalysis.</text>
</comment>
<keyword evidence="6 9" id="KW-0479">Metal-binding</keyword>
<organism evidence="12 13">
    <name type="scientific">Candidatus Iainarchaeum sp</name>
    <dbReference type="NCBI Taxonomy" id="3101447"/>
    <lineage>
        <taxon>Archaea</taxon>
        <taxon>Candidatus Iainarchaeota</taxon>
        <taxon>Candidatus Iainarchaeia</taxon>
        <taxon>Candidatus Iainarchaeales</taxon>
        <taxon>Candidatus Iainarchaeaceae</taxon>
        <taxon>Candidatus Iainarchaeum</taxon>
    </lineage>
</organism>
<dbReference type="EC" id="4.2.1.11" evidence="6"/>
<feature type="binding site" evidence="8">
    <location>
        <position position="164"/>
    </location>
    <ligand>
        <name>substrate</name>
    </ligand>
</feature>
<dbReference type="GO" id="GO:0005576">
    <property type="term" value="C:extracellular region"/>
    <property type="evidence" value="ECO:0007669"/>
    <property type="project" value="UniProtKB-SubCell"/>
</dbReference>
<keyword evidence="6" id="KW-0964">Secreted</keyword>
<feature type="binding site" evidence="6 9">
    <location>
        <position position="243"/>
    </location>
    <ligand>
        <name>Mg(2+)</name>
        <dbReference type="ChEBI" id="CHEBI:18420"/>
    </ligand>
</feature>
<evidence type="ECO:0000256" key="2">
    <source>
        <dbReference type="ARBA" id="ARBA00009604"/>
    </source>
</evidence>
<feature type="binding site" evidence="8">
    <location>
        <begin position="363"/>
        <end position="366"/>
    </location>
    <ligand>
        <name>substrate</name>
    </ligand>
</feature>
<feature type="binding site" evidence="6">
    <location>
        <position position="365"/>
    </location>
    <ligand>
        <name>(2R)-2-phosphoglycerate</name>
        <dbReference type="ChEBI" id="CHEBI:58289"/>
    </ligand>
</feature>
<evidence type="ECO:0000256" key="9">
    <source>
        <dbReference type="PIRSR" id="PIRSR001400-3"/>
    </source>
</evidence>
<dbReference type="InterPro" id="IPR000941">
    <property type="entry name" value="Enolase"/>
</dbReference>
<protein>
    <recommendedName>
        <fullName evidence="6">Enolase</fullName>
        <ecNumber evidence="6">4.2.1.11</ecNumber>
    </recommendedName>
    <alternativeName>
        <fullName evidence="6">2-phospho-D-glycerate hydro-lyase</fullName>
    </alternativeName>
    <alternativeName>
        <fullName evidence="6">2-phosphoglycerate dehydratase</fullName>
    </alternativeName>
</protein>
<dbReference type="SFLD" id="SFLDS00001">
    <property type="entry name" value="Enolase"/>
    <property type="match status" value="1"/>
</dbReference>
<comment type="subcellular location">
    <subcellularLocation>
        <location evidence="6">Cytoplasm</location>
    </subcellularLocation>
    <subcellularLocation>
        <location evidence="6">Secreted</location>
    </subcellularLocation>
    <subcellularLocation>
        <location evidence="6">Cell surface</location>
    </subcellularLocation>
    <text evidence="6">Fractions of enolase are present in both the cytoplasm and on the cell surface.</text>
</comment>
<dbReference type="InterPro" id="IPR020811">
    <property type="entry name" value="Enolase_N"/>
</dbReference>
<feature type="binding site" evidence="6">
    <location>
        <position position="387"/>
    </location>
    <ligand>
        <name>(2R)-2-phosphoglycerate</name>
        <dbReference type="ChEBI" id="CHEBI:58289"/>
    </ligand>
</feature>
<feature type="active site" description="Proton acceptor" evidence="6 7">
    <location>
        <position position="336"/>
    </location>
</feature>
<dbReference type="SUPFAM" id="SSF51604">
    <property type="entry name" value="Enolase C-terminal domain-like"/>
    <property type="match status" value="1"/>
</dbReference>
<dbReference type="GO" id="GO:0000015">
    <property type="term" value="C:phosphopyruvate hydratase complex"/>
    <property type="evidence" value="ECO:0007669"/>
    <property type="project" value="InterPro"/>
</dbReference>
<feature type="binding site" evidence="6">
    <location>
        <position position="366"/>
    </location>
    <ligand>
        <name>(2R)-2-phosphoglycerate</name>
        <dbReference type="ChEBI" id="CHEBI:58289"/>
    </ligand>
</feature>
<dbReference type="SUPFAM" id="SSF54826">
    <property type="entry name" value="Enolase N-terminal domain-like"/>
    <property type="match status" value="1"/>
</dbReference>
<comment type="function">
    <text evidence="6">Catalyzes the reversible conversion of 2-phosphoglycerate (2-PG) into phosphoenolpyruvate (PEP). It is essential for the degradation of carbohydrates via glycolysis.</text>
</comment>